<dbReference type="Proteomes" id="UP000181980">
    <property type="component" value="Unassembled WGS sequence"/>
</dbReference>
<keyword evidence="2" id="KW-1185">Reference proteome</keyword>
<dbReference type="EMBL" id="FNUC01000004">
    <property type="protein sequence ID" value="SEF17282.1"/>
    <property type="molecule type" value="Genomic_DNA"/>
</dbReference>
<sequence>MTPMSSNFRQFFGSGFGMADDVPDFYVEACEEAPSRLAARANETYRAFRDEFARHLSESSYPPHSAGESQWTTDEWLRNVWYDAFGPEPAPDDPYPVPAEQWGRRRITDYMVHAVRRTPELSSPGAPAWLEARGLTFADVAAGVEWSATAGGVAFRPAPEGWLERLNDLTARGLRAEQPGER</sequence>
<dbReference type="AlphaFoldDB" id="A0A1H5PTT5"/>
<accession>A0A1H5PTT5</accession>
<protein>
    <submittedName>
        <fullName evidence="1">Uncharacterized protein</fullName>
    </submittedName>
</protein>
<organism evidence="1 2">
    <name type="scientific">Jiangella alba</name>
    <dbReference type="NCBI Taxonomy" id="561176"/>
    <lineage>
        <taxon>Bacteria</taxon>
        <taxon>Bacillati</taxon>
        <taxon>Actinomycetota</taxon>
        <taxon>Actinomycetes</taxon>
        <taxon>Jiangellales</taxon>
        <taxon>Jiangellaceae</taxon>
        <taxon>Jiangella</taxon>
    </lineage>
</organism>
<gene>
    <name evidence="1" type="ORF">SAMN04488561_5789</name>
</gene>
<evidence type="ECO:0000313" key="1">
    <source>
        <dbReference type="EMBL" id="SEF17282.1"/>
    </source>
</evidence>
<name>A0A1H5PTT5_9ACTN</name>
<reference evidence="2" key="1">
    <citation type="submission" date="2016-10" db="EMBL/GenBank/DDBJ databases">
        <authorList>
            <person name="Varghese N."/>
            <person name="Submissions S."/>
        </authorList>
    </citation>
    <scope>NUCLEOTIDE SEQUENCE [LARGE SCALE GENOMIC DNA]</scope>
    <source>
        <strain evidence="2">DSM 45237</strain>
    </source>
</reference>
<evidence type="ECO:0000313" key="2">
    <source>
        <dbReference type="Proteomes" id="UP000181980"/>
    </source>
</evidence>
<dbReference type="STRING" id="561176.SAMN04488561_5789"/>
<proteinExistence type="predicted"/>